<dbReference type="PANTHER" id="PTHR16301:SF25">
    <property type="entry name" value="PROTEIN IMPACT"/>
    <property type="match status" value="1"/>
</dbReference>
<comment type="caution">
    <text evidence="2">The sequence shown here is derived from an EMBL/GenBank/DDBJ whole genome shotgun (WGS) entry which is preliminary data.</text>
</comment>
<feature type="region of interest" description="Disordered" evidence="1">
    <location>
        <begin position="30"/>
        <end position="75"/>
    </location>
</feature>
<organism evidence="2 3">
    <name type="scientific">Prototheca wickerhamii</name>
    <dbReference type="NCBI Taxonomy" id="3111"/>
    <lineage>
        <taxon>Eukaryota</taxon>
        <taxon>Viridiplantae</taxon>
        <taxon>Chlorophyta</taxon>
        <taxon>core chlorophytes</taxon>
        <taxon>Trebouxiophyceae</taxon>
        <taxon>Chlorellales</taxon>
        <taxon>Chlorellaceae</taxon>
        <taxon>Prototheca</taxon>
    </lineage>
</organism>
<evidence type="ECO:0000256" key="1">
    <source>
        <dbReference type="SAM" id="MobiDB-lite"/>
    </source>
</evidence>
<protein>
    <submittedName>
        <fullName evidence="2">Uncharacterized protein</fullName>
    </submittedName>
</protein>
<evidence type="ECO:0000313" key="2">
    <source>
        <dbReference type="EMBL" id="KAK2079544.1"/>
    </source>
</evidence>
<sequence length="118" mass="13482">MQWKLEGEPILFDWIETLKRKLETLAEILADSDESEEDSEEEEYEEEPHECWEHGAGPGSALPQGGGWAPPSDAGRLSQVLDRRRTDLPEIVHGEPFTEKKSTFQAHLCRVKSHEDVR</sequence>
<evidence type="ECO:0000313" key="3">
    <source>
        <dbReference type="Proteomes" id="UP001255856"/>
    </source>
</evidence>
<dbReference type="GO" id="GO:0005737">
    <property type="term" value="C:cytoplasm"/>
    <property type="evidence" value="ECO:0007669"/>
    <property type="project" value="TreeGrafter"/>
</dbReference>
<dbReference type="AlphaFoldDB" id="A0AAD9MI35"/>
<proteinExistence type="predicted"/>
<dbReference type="EMBL" id="JASFZW010000002">
    <property type="protein sequence ID" value="KAK2079544.1"/>
    <property type="molecule type" value="Genomic_DNA"/>
</dbReference>
<dbReference type="InterPro" id="IPR023582">
    <property type="entry name" value="Impact"/>
</dbReference>
<gene>
    <name evidence="2" type="ORF">QBZ16_001938</name>
</gene>
<dbReference type="GO" id="GO:0006446">
    <property type="term" value="P:regulation of translational initiation"/>
    <property type="evidence" value="ECO:0007669"/>
    <property type="project" value="TreeGrafter"/>
</dbReference>
<dbReference type="GO" id="GO:0140469">
    <property type="term" value="P:GCN2-mediated signaling"/>
    <property type="evidence" value="ECO:0007669"/>
    <property type="project" value="TreeGrafter"/>
</dbReference>
<feature type="compositionally biased region" description="Acidic residues" evidence="1">
    <location>
        <begin position="30"/>
        <end position="48"/>
    </location>
</feature>
<dbReference type="Proteomes" id="UP001255856">
    <property type="component" value="Unassembled WGS sequence"/>
</dbReference>
<name>A0AAD9MI35_PROWI</name>
<reference evidence="2" key="1">
    <citation type="submission" date="2021-01" db="EMBL/GenBank/DDBJ databases">
        <authorList>
            <person name="Eckstrom K.M.E."/>
        </authorList>
    </citation>
    <scope>NUCLEOTIDE SEQUENCE</scope>
    <source>
        <strain evidence="2">UVCC 0001</strain>
    </source>
</reference>
<keyword evidence="3" id="KW-1185">Reference proteome</keyword>
<accession>A0AAD9MI35</accession>
<dbReference type="PANTHER" id="PTHR16301">
    <property type="entry name" value="IMPACT-RELATED"/>
    <property type="match status" value="1"/>
</dbReference>